<organism evidence="8 9">
    <name type="scientific">Tigheibacillus halophilus</name>
    <dbReference type="NCBI Taxonomy" id="361280"/>
    <lineage>
        <taxon>Bacteria</taxon>
        <taxon>Bacillati</taxon>
        <taxon>Bacillota</taxon>
        <taxon>Bacilli</taxon>
        <taxon>Bacillales</taxon>
        <taxon>Bacillaceae</taxon>
        <taxon>Tigheibacillus</taxon>
    </lineage>
</organism>
<dbReference type="PANTHER" id="PTHR23511">
    <property type="entry name" value="SYNAPTIC VESICLE GLYCOPROTEIN 2"/>
    <property type="match status" value="1"/>
</dbReference>
<proteinExistence type="predicted"/>
<name>A0ABU5C514_9BACI</name>
<accession>A0ABU5C514</accession>
<feature type="transmembrane region" description="Helical" evidence="6">
    <location>
        <begin position="76"/>
        <end position="94"/>
    </location>
</feature>
<evidence type="ECO:0000256" key="4">
    <source>
        <dbReference type="ARBA" id="ARBA00022989"/>
    </source>
</evidence>
<evidence type="ECO:0000256" key="2">
    <source>
        <dbReference type="ARBA" id="ARBA00022448"/>
    </source>
</evidence>
<feature type="transmembrane region" description="Helical" evidence="6">
    <location>
        <begin position="106"/>
        <end position="127"/>
    </location>
</feature>
<reference evidence="8 9" key="1">
    <citation type="submission" date="2023-10" db="EMBL/GenBank/DDBJ databases">
        <title>Virgibacillus halophilus 5B73C genome.</title>
        <authorList>
            <person name="Miliotis G."/>
            <person name="Sengupta P."/>
            <person name="Hameed A."/>
            <person name="Chuvochina M."/>
            <person name="Mcdonagh F."/>
            <person name="Simpson A.C."/>
            <person name="Singh N.K."/>
            <person name="Rekha P.D."/>
            <person name="Raman K."/>
            <person name="Hugenholtz P."/>
            <person name="Venkateswaran K."/>
        </authorList>
    </citation>
    <scope>NUCLEOTIDE SEQUENCE [LARGE SCALE GENOMIC DNA]</scope>
    <source>
        <strain evidence="8 9">5B73C</strain>
    </source>
</reference>
<dbReference type="CDD" id="cd17316">
    <property type="entry name" value="MFS_SV2_like"/>
    <property type="match status" value="1"/>
</dbReference>
<evidence type="ECO:0000256" key="1">
    <source>
        <dbReference type="ARBA" id="ARBA00004651"/>
    </source>
</evidence>
<comment type="subcellular location">
    <subcellularLocation>
        <location evidence="1">Cell membrane</location>
        <topology evidence="1">Multi-pass membrane protein</topology>
    </subcellularLocation>
</comment>
<dbReference type="InterPro" id="IPR036259">
    <property type="entry name" value="MFS_trans_sf"/>
</dbReference>
<evidence type="ECO:0000259" key="7">
    <source>
        <dbReference type="PROSITE" id="PS50850"/>
    </source>
</evidence>
<evidence type="ECO:0000313" key="8">
    <source>
        <dbReference type="EMBL" id="MDY0393654.1"/>
    </source>
</evidence>
<keyword evidence="9" id="KW-1185">Reference proteome</keyword>
<dbReference type="Pfam" id="PF00083">
    <property type="entry name" value="Sugar_tr"/>
    <property type="match status" value="1"/>
</dbReference>
<dbReference type="EMBL" id="JAWDIP010000003">
    <property type="protein sequence ID" value="MDY0393654.1"/>
    <property type="molecule type" value="Genomic_DNA"/>
</dbReference>
<dbReference type="Proteomes" id="UP001281447">
    <property type="component" value="Unassembled WGS sequence"/>
</dbReference>
<feature type="transmembrane region" description="Helical" evidence="6">
    <location>
        <begin position="18"/>
        <end position="36"/>
    </location>
</feature>
<dbReference type="PANTHER" id="PTHR23511:SF34">
    <property type="entry name" value="SYNAPTIC VESICLE GLYCOPROTEIN 2"/>
    <property type="match status" value="1"/>
</dbReference>
<dbReference type="Gene3D" id="1.20.1250.20">
    <property type="entry name" value="MFS general substrate transporter like domains"/>
    <property type="match status" value="1"/>
</dbReference>
<dbReference type="PROSITE" id="PS50850">
    <property type="entry name" value="MFS"/>
    <property type="match status" value="1"/>
</dbReference>
<evidence type="ECO:0000256" key="5">
    <source>
        <dbReference type="ARBA" id="ARBA00023136"/>
    </source>
</evidence>
<dbReference type="InterPro" id="IPR005828">
    <property type="entry name" value="MFS_sugar_transport-like"/>
</dbReference>
<evidence type="ECO:0000256" key="6">
    <source>
        <dbReference type="SAM" id="Phobius"/>
    </source>
</evidence>
<sequence>MGSFFFGWLTDKIGRKPIYMATIALFVLISVLQYFVSTQEQLFILRLLLGFTISAEYATGATLLSELIPRKNRGTILACLNAMWTVGFVVSVVAGYTMLHFGGDEIWRWILVSSAVPAFILLILRLGSAESPRWLMSKGKVEKAKKVVDKHFGRHVRVDDLVIEERKKNGNKRDFQ</sequence>
<keyword evidence="5 6" id="KW-0472">Membrane</keyword>
<dbReference type="SUPFAM" id="SSF103473">
    <property type="entry name" value="MFS general substrate transporter"/>
    <property type="match status" value="1"/>
</dbReference>
<feature type="domain" description="Major facilitator superfamily (MFS) profile" evidence="7">
    <location>
        <begin position="1"/>
        <end position="176"/>
    </location>
</feature>
<feature type="transmembrane region" description="Helical" evidence="6">
    <location>
        <begin position="42"/>
        <end position="64"/>
    </location>
</feature>
<evidence type="ECO:0000256" key="3">
    <source>
        <dbReference type="ARBA" id="ARBA00022692"/>
    </source>
</evidence>
<evidence type="ECO:0000313" key="9">
    <source>
        <dbReference type="Proteomes" id="UP001281447"/>
    </source>
</evidence>
<dbReference type="InterPro" id="IPR020846">
    <property type="entry name" value="MFS_dom"/>
</dbReference>
<keyword evidence="3 6" id="KW-0812">Transmembrane</keyword>
<keyword evidence="4 6" id="KW-1133">Transmembrane helix</keyword>
<keyword evidence="2" id="KW-0813">Transport</keyword>
<protein>
    <submittedName>
        <fullName evidence="8">MFS transporter</fullName>
    </submittedName>
</protein>
<comment type="caution">
    <text evidence="8">The sequence shown here is derived from an EMBL/GenBank/DDBJ whole genome shotgun (WGS) entry which is preliminary data.</text>
</comment>
<gene>
    <name evidence="8" type="ORF">RWE15_03355</name>
</gene>